<dbReference type="Proteomes" id="UP000324748">
    <property type="component" value="Unassembled WGS sequence"/>
</dbReference>
<accession>A0A5B0PA01</accession>
<evidence type="ECO:0000313" key="3">
    <source>
        <dbReference type="Proteomes" id="UP000324748"/>
    </source>
</evidence>
<feature type="region of interest" description="Disordered" evidence="1">
    <location>
        <begin position="104"/>
        <end position="142"/>
    </location>
</feature>
<name>A0A5B0PA01_PUCGR</name>
<dbReference type="OrthoDB" id="10276745at2759"/>
<keyword evidence="3" id="KW-1185">Reference proteome</keyword>
<gene>
    <name evidence="2" type="ORF">PGT21_035119</name>
</gene>
<dbReference type="EMBL" id="VSWC01000066">
    <property type="protein sequence ID" value="KAA1098425.1"/>
    <property type="molecule type" value="Genomic_DNA"/>
</dbReference>
<feature type="region of interest" description="Disordered" evidence="1">
    <location>
        <begin position="359"/>
        <end position="391"/>
    </location>
</feature>
<protein>
    <submittedName>
        <fullName evidence="2">Uncharacterized protein</fullName>
    </submittedName>
</protein>
<comment type="caution">
    <text evidence="2">The sequence shown here is derived from an EMBL/GenBank/DDBJ whole genome shotgun (WGS) entry which is preliminary data.</text>
</comment>
<organism evidence="2 3">
    <name type="scientific">Puccinia graminis f. sp. tritici</name>
    <dbReference type="NCBI Taxonomy" id="56615"/>
    <lineage>
        <taxon>Eukaryota</taxon>
        <taxon>Fungi</taxon>
        <taxon>Dikarya</taxon>
        <taxon>Basidiomycota</taxon>
        <taxon>Pucciniomycotina</taxon>
        <taxon>Pucciniomycetes</taxon>
        <taxon>Pucciniales</taxon>
        <taxon>Pucciniaceae</taxon>
        <taxon>Puccinia</taxon>
    </lineage>
</organism>
<sequence length="391" mass="44301">MVKGYLSRIPVIRWRIPACANGYAPADADGPFSANRWRVSGYPKGYPRPEGEMSGWKEALPVDEVHVKYLDAGSEMDGIDTNATLAVAAPESVAVGTLIIEPNDPAIAGPEETETGGGGDNAIDEDLTDDTPLRRPPPNGRDAVNFAWSEQRCVDLIRLFGRWYEKHHQLLATKPVAEVRYIYDQAFDEILEVYPSLWACKFKALGPKYQRLVEDWMMVTNNLFASMDDLGDEISNRIRRRGMSPKVYLLLKHSTEQVRHVDLAPLLDDRQPGRPTKVVAKLAFFLVQGVRAEFKAREVVANMDRLRLRKIWDTNWEAEQLRHAQVLVEEEVHHKQVTHELKIDVAKIERAQMRAIEREVDSSREYDEAEEALEPFSRRTAAANPGPAHQN</sequence>
<evidence type="ECO:0000313" key="2">
    <source>
        <dbReference type="EMBL" id="KAA1098425.1"/>
    </source>
</evidence>
<evidence type="ECO:0000256" key="1">
    <source>
        <dbReference type="SAM" id="MobiDB-lite"/>
    </source>
</evidence>
<dbReference type="AlphaFoldDB" id="A0A5B0PA01"/>
<reference evidence="2 3" key="1">
    <citation type="submission" date="2019-05" db="EMBL/GenBank/DDBJ databases">
        <title>Emergence of the Ug99 lineage of the wheat stem rust pathogen through somatic hybridization.</title>
        <authorList>
            <person name="Li F."/>
            <person name="Upadhyaya N.M."/>
            <person name="Sperschneider J."/>
            <person name="Matny O."/>
            <person name="Nguyen-Phuc H."/>
            <person name="Mago R."/>
            <person name="Raley C."/>
            <person name="Miller M.E."/>
            <person name="Silverstein K.A.T."/>
            <person name="Henningsen E."/>
            <person name="Hirsch C.D."/>
            <person name="Visser B."/>
            <person name="Pretorius Z.A."/>
            <person name="Steffenson B.J."/>
            <person name="Schwessinger B."/>
            <person name="Dodds P.N."/>
            <person name="Figueroa M."/>
        </authorList>
    </citation>
    <scope>NUCLEOTIDE SEQUENCE [LARGE SCALE GENOMIC DNA]</scope>
    <source>
        <strain evidence="2">21-0</strain>
    </source>
</reference>
<proteinExistence type="predicted"/>